<evidence type="ECO:0000259" key="6">
    <source>
        <dbReference type="Pfam" id="PF13485"/>
    </source>
</evidence>
<evidence type="ECO:0000256" key="1">
    <source>
        <dbReference type="ARBA" id="ARBA00022737"/>
    </source>
</evidence>
<evidence type="ECO:0000313" key="8">
    <source>
        <dbReference type="Proteomes" id="UP000319383"/>
    </source>
</evidence>
<evidence type="ECO:0000256" key="4">
    <source>
        <dbReference type="SAM" id="MobiDB-lite"/>
    </source>
</evidence>
<dbReference type="Pfam" id="PF14559">
    <property type="entry name" value="TPR_19"/>
    <property type="match status" value="1"/>
</dbReference>
<keyword evidence="1" id="KW-0677">Repeat</keyword>
<dbReference type="Pfam" id="PF13181">
    <property type="entry name" value="TPR_8"/>
    <property type="match status" value="1"/>
</dbReference>
<dbReference type="Pfam" id="PF13485">
    <property type="entry name" value="Peptidase_MA_2"/>
    <property type="match status" value="1"/>
</dbReference>
<dbReference type="InterPro" id="IPR051012">
    <property type="entry name" value="CellSynth/LPSAsmb/PSIAsmb"/>
</dbReference>
<accession>A0A517ZH32</accession>
<evidence type="ECO:0000256" key="2">
    <source>
        <dbReference type="ARBA" id="ARBA00022803"/>
    </source>
</evidence>
<gene>
    <name evidence="7" type="ORF">Mal52_02380</name>
</gene>
<dbReference type="InterPro" id="IPR019734">
    <property type="entry name" value="TPR_rpt"/>
</dbReference>
<name>A0A517ZH32_9PLAN</name>
<keyword evidence="2 3" id="KW-0802">TPR repeat</keyword>
<feature type="chain" id="PRO_5021737662" evidence="5">
    <location>
        <begin position="39"/>
        <end position="869"/>
    </location>
</feature>
<feature type="signal peptide" evidence="5">
    <location>
        <begin position="1"/>
        <end position="38"/>
    </location>
</feature>
<dbReference type="SMART" id="SM00028">
    <property type="entry name" value="TPR"/>
    <property type="match status" value="6"/>
</dbReference>
<dbReference type="InterPro" id="IPR011990">
    <property type="entry name" value="TPR-like_helical_dom_sf"/>
</dbReference>
<feature type="region of interest" description="Disordered" evidence="4">
    <location>
        <begin position="850"/>
        <end position="869"/>
    </location>
</feature>
<keyword evidence="8" id="KW-1185">Reference proteome</keyword>
<dbReference type="SUPFAM" id="SSF48452">
    <property type="entry name" value="TPR-like"/>
    <property type="match status" value="3"/>
</dbReference>
<feature type="repeat" description="TPR" evidence="3">
    <location>
        <begin position="181"/>
        <end position="214"/>
    </location>
</feature>
<dbReference type="PANTHER" id="PTHR45586:SF1">
    <property type="entry name" value="LIPOPOLYSACCHARIDE ASSEMBLY PROTEIN B"/>
    <property type="match status" value="1"/>
</dbReference>
<dbReference type="KEGG" id="sdyn:Mal52_02380"/>
<organism evidence="7 8">
    <name type="scientific">Symmachiella dynata</name>
    <dbReference type="NCBI Taxonomy" id="2527995"/>
    <lineage>
        <taxon>Bacteria</taxon>
        <taxon>Pseudomonadati</taxon>
        <taxon>Planctomycetota</taxon>
        <taxon>Planctomycetia</taxon>
        <taxon>Planctomycetales</taxon>
        <taxon>Planctomycetaceae</taxon>
        <taxon>Symmachiella</taxon>
    </lineage>
</organism>
<reference evidence="7 8" key="1">
    <citation type="submission" date="2019-02" db="EMBL/GenBank/DDBJ databases">
        <title>Deep-cultivation of Planctomycetes and their phenomic and genomic characterization uncovers novel biology.</title>
        <authorList>
            <person name="Wiegand S."/>
            <person name="Jogler M."/>
            <person name="Boedeker C."/>
            <person name="Pinto D."/>
            <person name="Vollmers J."/>
            <person name="Rivas-Marin E."/>
            <person name="Kohn T."/>
            <person name="Peeters S.H."/>
            <person name="Heuer A."/>
            <person name="Rast P."/>
            <person name="Oberbeckmann S."/>
            <person name="Bunk B."/>
            <person name="Jeske O."/>
            <person name="Meyerdierks A."/>
            <person name="Storesund J.E."/>
            <person name="Kallscheuer N."/>
            <person name="Luecker S."/>
            <person name="Lage O.M."/>
            <person name="Pohl T."/>
            <person name="Merkel B.J."/>
            <person name="Hornburger P."/>
            <person name="Mueller R.-W."/>
            <person name="Bruemmer F."/>
            <person name="Labrenz M."/>
            <person name="Spormann A.M."/>
            <person name="Op den Camp H."/>
            <person name="Overmann J."/>
            <person name="Amann R."/>
            <person name="Jetten M.S.M."/>
            <person name="Mascher T."/>
            <person name="Medema M.H."/>
            <person name="Devos D.P."/>
            <person name="Kaster A.-K."/>
            <person name="Ovreas L."/>
            <person name="Rohde M."/>
            <person name="Galperin M.Y."/>
            <person name="Jogler C."/>
        </authorList>
    </citation>
    <scope>NUCLEOTIDE SEQUENCE [LARGE SCALE GENOMIC DNA]</scope>
    <source>
        <strain evidence="7 8">Mal52</strain>
    </source>
</reference>
<dbReference type="PANTHER" id="PTHR45586">
    <property type="entry name" value="TPR REPEAT-CONTAINING PROTEIN PA4667"/>
    <property type="match status" value="1"/>
</dbReference>
<dbReference type="RefSeq" id="WP_197534586.1">
    <property type="nucleotide sequence ID" value="NZ_CP036276.1"/>
</dbReference>
<dbReference type="PROSITE" id="PS50005">
    <property type="entry name" value="TPR"/>
    <property type="match status" value="1"/>
</dbReference>
<dbReference type="Gene3D" id="1.25.40.10">
    <property type="entry name" value="Tetratricopeptide repeat domain"/>
    <property type="match status" value="3"/>
</dbReference>
<keyword evidence="5" id="KW-0732">Signal</keyword>
<evidence type="ECO:0000256" key="3">
    <source>
        <dbReference type="PROSITE-ProRule" id="PRU00339"/>
    </source>
</evidence>
<dbReference type="Proteomes" id="UP000319383">
    <property type="component" value="Chromosome"/>
</dbReference>
<sequence precursor="true">MPCSPRLSHPCTRPRCDWLRFTGLVIAITLCAGSVAHATELDDTRELFQTGRYQQCITVTQQALDARRYGEDWPVLHVESQLMLGRHEEARAATTAALKRYPWSIRLRLMSRQMFHKAGQQEQAQAELAEIRRLILRFPWRYTDTANLVACGDALLQLEAEPRDVLLNFYDRAKKENPNRPDAYVAIGNLALEKHDDALAAEEFRAAVKQFPDDPDVQFGLARALASSDSQAAQQALDRALEINPQHVPSLLFTIDRLIDAERYDDAEAAIRLVLEINPLQSQAWAYRAVLAHYAADPKGEQAYRAAARGRAVNEPSMDYLIGKKLSRNYRFREGAAYQRRALEQDADFAPATIQLAQDLLRLGKEEEGWQLAQAGFKSDGYDVVSFNLITLQENLAKFRTLEDDDFIVRMDAREAAVYGPRVLQLLQRAKQTLCEKYDLQLSAPVIVEIFPDQSDFAVRTFGMPGGAGYLGVCFGNVITANSPASQAGNPTNWESVLWHEFCHTVTLNLTNNKMPRWLSEGISVYEERQANGRWGQSMTPQYRKWILDDKLTPVSQLSSAFMSPPSGMHLQFAYFQSSLVVEHLIEKHGLDTLKLILHDLGAGVPVNVALERRTEGLAKLENDFAKFARKRALALGPDVDWTEPRRDETGIIEADAGDPLDSKNIAVLTEHAKTLLAAEQWESAKQPLQKLLELLPENISSENAYVLLATAHRQLGETDQETTVLEKLATRSPDALPVYLRLLTLAVERQDWKAVEINANRIISVNPLLPRAYNAWARACRELGKPATAVAAYQAVLELEPHVAIDAHYQLARLLHKNDPLSAKNHLLRALEEAPRFREAHRLLLKIHREQKSAEPQESAEPIETKAD</sequence>
<dbReference type="EMBL" id="CP036276">
    <property type="protein sequence ID" value="QDU41784.1"/>
    <property type="molecule type" value="Genomic_DNA"/>
</dbReference>
<dbReference type="AlphaFoldDB" id="A0A517ZH32"/>
<evidence type="ECO:0000256" key="5">
    <source>
        <dbReference type="SAM" id="SignalP"/>
    </source>
</evidence>
<dbReference type="InterPro" id="IPR039568">
    <property type="entry name" value="Peptidase_MA-like_dom"/>
</dbReference>
<evidence type="ECO:0000313" key="7">
    <source>
        <dbReference type="EMBL" id="QDU41784.1"/>
    </source>
</evidence>
<proteinExistence type="predicted"/>
<protein>
    <submittedName>
        <fullName evidence="7">Tetratricopeptide repeat protein</fullName>
    </submittedName>
</protein>
<feature type="domain" description="Peptidase MA-like" evidence="6">
    <location>
        <begin position="496"/>
        <end position="611"/>
    </location>
</feature>